<evidence type="ECO:0000256" key="1">
    <source>
        <dbReference type="SAM" id="MobiDB-lite"/>
    </source>
</evidence>
<dbReference type="RefSeq" id="WP_004008714.1">
    <property type="nucleotide sequence ID" value="NZ_GL622340.1"/>
</dbReference>
<feature type="transmembrane region" description="Helical" evidence="2">
    <location>
        <begin position="250"/>
        <end position="269"/>
    </location>
</feature>
<protein>
    <submittedName>
        <fullName evidence="3">Uncharacterized protein</fullName>
    </submittedName>
</protein>
<feature type="region of interest" description="Disordered" evidence="1">
    <location>
        <begin position="1"/>
        <end position="149"/>
    </location>
</feature>
<feature type="region of interest" description="Disordered" evidence="1">
    <location>
        <begin position="185"/>
        <end position="223"/>
    </location>
</feature>
<reference evidence="3 4" key="1">
    <citation type="submission" date="2010-12" db="EMBL/GenBank/DDBJ databases">
        <authorList>
            <person name="Muzny D."/>
            <person name="Qin X."/>
            <person name="Deng J."/>
            <person name="Jiang H."/>
            <person name="Liu Y."/>
            <person name="Qu J."/>
            <person name="Song X.-Z."/>
            <person name="Zhang L."/>
            <person name="Thornton R."/>
            <person name="Coyle M."/>
            <person name="Francisco L."/>
            <person name="Jackson L."/>
            <person name="Javaid M."/>
            <person name="Korchina V."/>
            <person name="Kovar C."/>
            <person name="Mata R."/>
            <person name="Mathew T."/>
            <person name="Ngo R."/>
            <person name="Nguyen L."/>
            <person name="Nguyen N."/>
            <person name="Okwuonu G."/>
            <person name="Ongeri F."/>
            <person name="Pham C."/>
            <person name="Simmons D."/>
            <person name="Wilczek-Boney K."/>
            <person name="Hale W."/>
            <person name="Jakkamsetti A."/>
            <person name="Pham P."/>
            <person name="Ruth R."/>
            <person name="San Lucas F."/>
            <person name="Warren J."/>
            <person name="Zhang J."/>
            <person name="Zhao Z."/>
            <person name="Zhou C."/>
            <person name="Zhu D."/>
            <person name="Lee S."/>
            <person name="Bess C."/>
            <person name="Blankenburg K."/>
            <person name="Forbes L."/>
            <person name="Fu Q."/>
            <person name="Gubbala S."/>
            <person name="Hirani K."/>
            <person name="Jayaseelan J.C."/>
            <person name="Lara F."/>
            <person name="Munidasa M."/>
            <person name="Palculict T."/>
            <person name="Patil S."/>
            <person name="Pu L.-L."/>
            <person name="Saada N."/>
            <person name="Tang L."/>
            <person name="Weissenberger G."/>
            <person name="Zhu Y."/>
            <person name="Hemphill L."/>
            <person name="Shang Y."/>
            <person name="Youmans B."/>
            <person name="Ayvaz T."/>
            <person name="Ross M."/>
            <person name="Santibanez J."/>
            <person name="Aqrawi P."/>
            <person name="Gross S."/>
            <person name="Joshi V."/>
            <person name="Fowler G."/>
            <person name="Nazareth L."/>
            <person name="Reid J."/>
            <person name="Worley K."/>
            <person name="Petrosino J."/>
            <person name="Highlander S."/>
            <person name="Gibbs R."/>
        </authorList>
    </citation>
    <scope>NUCLEOTIDE SEQUENCE [LARGE SCALE GENOMIC DNA]</scope>
    <source>
        <strain evidence="3 4">ATCC 51333</strain>
    </source>
</reference>
<keyword evidence="2" id="KW-1133">Transmembrane helix</keyword>
<feature type="compositionally biased region" description="Low complexity" evidence="1">
    <location>
        <begin position="32"/>
        <end position="56"/>
    </location>
</feature>
<comment type="caution">
    <text evidence="3">The sequence shown here is derived from an EMBL/GenBank/DDBJ whole genome shotgun (WGS) entry which is preliminary data.</text>
</comment>
<feature type="compositionally biased region" description="Polar residues" evidence="1">
    <location>
        <begin position="91"/>
        <end position="102"/>
    </location>
</feature>
<evidence type="ECO:0000313" key="3">
    <source>
        <dbReference type="EMBL" id="EFU81102.1"/>
    </source>
</evidence>
<dbReference type="EMBL" id="AEPY01000001">
    <property type="protein sequence ID" value="EFU81102.1"/>
    <property type="molecule type" value="Genomic_DNA"/>
</dbReference>
<feature type="transmembrane region" description="Helical" evidence="2">
    <location>
        <begin position="289"/>
        <end position="311"/>
    </location>
</feature>
<organism evidence="3 4">
    <name type="scientific">Mobiluncus curtisii ATCC 51333</name>
    <dbReference type="NCBI Taxonomy" id="887326"/>
    <lineage>
        <taxon>Bacteria</taxon>
        <taxon>Bacillati</taxon>
        <taxon>Actinomycetota</taxon>
        <taxon>Actinomycetes</taxon>
        <taxon>Actinomycetales</taxon>
        <taxon>Actinomycetaceae</taxon>
        <taxon>Mobiluncus</taxon>
    </lineage>
</organism>
<keyword evidence="2" id="KW-0812">Transmembrane</keyword>
<evidence type="ECO:0000313" key="4">
    <source>
        <dbReference type="Proteomes" id="UP000005573"/>
    </source>
</evidence>
<dbReference type="Proteomes" id="UP000005573">
    <property type="component" value="Unassembled WGS sequence"/>
</dbReference>
<proteinExistence type="predicted"/>
<sequence>MTEENQPAELPDYLRDASQDAAKPLDGEIDAAEAWAQAFAQSGGDSDTDANDAASAQTESTPETVDTEADAPKHPQGQSTTISPDSEKTAVVSQTSVANSDTPVLASAPVPEPEPESETVPEREPEPEPDPVSDTSTQAWSSFLNEETIANAADSGADVVDANDAAVTPAPSADDVETTVVRRKSLLGTEPNPTPLASAAAADTMTAAESDPKWQPRQPELLGSEDKKLNESTILAGASIKPAKLSRAGAHAWSLLISIIGVPLAWAFLRHAGGLLYGSNHSAWETGKYSLEGLIFLILGLAAVIFVGSVVRLSSLGMFVSGIVLTVLGGAFVVVPGVMKSAIVSTLHGLQDSPLMALKVLSYLIESAGASGQFLIIGILLIMIGVVGHTARRKGRVDQIADKALARSENA</sequence>
<dbReference type="AlphaFoldDB" id="E6LWL7"/>
<feature type="compositionally biased region" description="Low complexity" evidence="1">
    <location>
        <begin position="197"/>
        <end position="209"/>
    </location>
</feature>
<accession>E6LWL7</accession>
<feature type="compositionally biased region" description="Basic and acidic residues" evidence="1">
    <location>
        <begin position="12"/>
        <end position="26"/>
    </location>
</feature>
<feature type="transmembrane region" description="Helical" evidence="2">
    <location>
        <begin position="363"/>
        <end position="387"/>
    </location>
</feature>
<feature type="transmembrane region" description="Helical" evidence="2">
    <location>
        <begin position="318"/>
        <end position="343"/>
    </location>
</feature>
<name>E6LWL7_9ACTO</name>
<gene>
    <name evidence="3" type="ORF">HMPREF0388_0254</name>
</gene>
<evidence type="ECO:0000256" key="2">
    <source>
        <dbReference type="SAM" id="Phobius"/>
    </source>
</evidence>
<keyword evidence="2" id="KW-0472">Membrane</keyword>
<dbReference type="HOGENOM" id="CLU_690411_0_0_11"/>